<gene>
    <name evidence="14" type="ORF">CDL12_28123</name>
</gene>
<keyword evidence="9" id="KW-0325">Glycoprotein</keyword>
<dbReference type="Pfam" id="PF14368">
    <property type="entry name" value="LTP_2"/>
    <property type="match status" value="1"/>
</dbReference>
<proteinExistence type="inferred from homology"/>
<keyword evidence="5" id="KW-0336">GPI-anchor</keyword>
<dbReference type="InterPro" id="IPR036312">
    <property type="entry name" value="Bifun_inhib/LTP/seed_sf"/>
</dbReference>
<dbReference type="Proteomes" id="UP000231279">
    <property type="component" value="Unassembled WGS sequence"/>
</dbReference>
<evidence type="ECO:0000256" key="1">
    <source>
        <dbReference type="ARBA" id="ARBA00004609"/>
    </source>
</evidence>
<feature type="domain" description="Bifunctional inhibitor/plant lipid transfer protein/seed storage helical" evidence="13">
    <location>
        <begin position="28"/>
        <end position="105"/>
    </location>
</feature>
<reference evidence="15" key="1">
    <citation type="journal article" date="2018" name="Gigascience">
        <title>Genome assembly of the Pink Ipe (Handroanthus impetiginosus, Bignoniaceae), a highly valued, ecologically keystone Neotropical timber forest tree.</title>
        <authorList>
            <person name="Silva-Junior O.B."/>
            <person name="Grattapaglia D."/>
            <person name="Novaes E."/>
            <person name="Collevatti R.G."/>
        </authorList>
    </citation>
    <scope>NUCLEOTIDE SEQUENCE [LARGE SCALE GENOMIC DNA]</scope>
    <source>
        <strain evidence="15">cv. UFG-1</strain>
    </source>
</reference>
<keyword evidence="8" id="KW-1015">Disulfide bond</keyword>
<dbReference type="GO" id="GO:0008289">
    <property type="term" value="F:lipid binding"/>
    <property type="evidence" value="ECO:0007669"/>
    <property type="project" value="UniProtKB-KW"/>
</dbReference>
<feature type="region of interest" description="Disordered" evidence="11">
    <location>
        <begin position="102"/>
        <end position="137"/>
    </location>
</feature>
<dbReference type="AlphaFoldDB" id="A0A2G9G244"/>
<dbReference type="CDD" id="cd00010">
    <property type="entry name" value="AAI_LTSS"/>
    <property type="match status" value="1"/>
</dbReference>
<dbReference type="EMBL" id="NKXS01007622">
    <property type="protein sequence ID" value="PIM99383.1"/>
    <property type="molecule type" value="Genomic_DNA"/>
</dbReference>
<accession>A0A2G9G244</accession>
<evidence type="ECO:0000313" key="15">
    <source>
        <dbReference type="Proteomes" id="UP000231279"/>
    </source>
</evidence>
<protein>
    <recommendedName>
        <fullName evidence="13">Bifunctional inhibitor/plant lipid transfer protein/seed storage helical domain-containing protein</fullName>
    </recommendedName>
</protein>
<feature type="compositionally biased region" description="Low complexity" evidence="11">
    <location>
        <begin position="111"/>
        <end position="127"/>
    </location>
</feature>
<dbReference type="FunFam" id="1.10.110.10:FF:000001">
    <property type="entry name" value="Bifunctional inhibitor/lipid-transfer protein/seed storage 2S albumin superfamily protein"/>
    <property type="match status" value="1"/>
</dbReference>
<dbReference type="PRINTS" id="PR00382">
    <property type="entry name" value="LIPIDTRNSFER"/>
</dbReference>
<keyword evidence="3" id="KW-0813">Transport</keyword>
<comment type="similarity">
    <text evidence="2">Belongs to the plant LTP family.</text>
</comment>
<keyword evidence="10" id="KW-0449">Lipoprotein</keyword>
<evidence type="ECO:0000256" key="4">
    <source>
        <dbReference type="ARBA" id="ARBA00022475"/>
    </source>
</evidence>
<keyword evidence="5" id="KW-0472">Membrane</keyword>
<keyword evidence="4" id="KW-1003">Cell membrane</keyword>
<dbReference type="PANTHER" id="PTHR33044">
    <property type="entry name" value="BIFUNCTIONAL INHIBITOR/LIPID-TRANSFER PROTEIN/SEED STORAGE 2S ALBUMIN SUPERFAMILY PROTEIN-RELATED"/>
    <property type="match status" value="1"/>
</dbReference>
<evidence type="ECO:0000256" key="8">
    <source>
        <dbReference type="ARBA" id="ARBA00023157"/>
    </source>
</evidence>
<evidence type="ECO:0000256" key="7">
    <source>
        <dbReference type="ARBA" id="ARBA00023121"/>
    </source>
</evidence>
<evidence type="ECO:0000256" key="3">
    <source>
        <dbReference type="ARBA" id="ARBA00022448"/>
    </source>
</evidence>
<feature type="chain" id="PRO_5013836264" description="Bifunctional inhibitor/plant lipid transfer protein/seed storage helical domain-containing protein" evidence="12">
    <location>
        <begin position="25"/>
        <end position="137"/>
    </location>
</feature>
<comment type="subcellular location">
    <subcellularLocation>
        <location evidence="1">Cell membrane</location>
        <topology evidence="1">Lipid-anchor</topology>
        <topology evidence="1">GPI-anchor</topology>
    </subcellularLocation>
</comment>
<evidence type="ECO:0000256" key="10">
    <source>
        <dbReference type="ARBA" id="ARBA00023288"/>
    </source>
</evidence>
<evidence type="ECO:0000259" key="13">
    <source>
        <dbReference type="SMART" id="SM00499"/>
    </source>
</evidence>
<dbReference type="OrthoDB" id="911537at2759"/>
<feature type="signal peptide" evidence="12">
    <location>
        <begin position="1"/>
        <end position="24"/>
    </location>
</feature>
<evidence type="ECO:0000256" key="11">
    <source>
        <dbReference type="SAM" id="MobiDB-lite"/>
    </source>
</evidence>
<dbReference type="GO" id="GO:0098552">
    <property type="term" value="C:side of membrane"/>
    <property type="evidence" value="ECO:0007669"/>
    <property type="project" value="UniProtKB-KW"/>
</dbReference>
<dbReference type="SUPFAM" id="SSF47699">
    <property type="entry name" value="Bifunctional inhibitor/lipid-transfer protein/seed storage 2S albumin"/>
    <property type="match status" value="1"/>
</dbReference>
<keyword evidence="15" id="KW-1185">Reference proteome</keyword>
<dbReference type="Gene3D" id="1.10.110.10">
    <property type="entry name" value="Plant lipid-transfer and hydrophobic proteins"/>
    <property type="match status" value="1"/>
</dbReference>
<sequence>MASKVTKISLLVLLLAVLSDRITAQSGCTRTLMGLSPCLNYVTGNSSTPSPSCCSQLSNVVQSQPLCLCLLLNGTASSYGININQTLAVGLPSVCNVQTPPVSRCNEGNGPTASPTTPKSPPADSSSGSANIPSGIY</sequence>
<dbReference type="GO" id="GO:0006869">
    <property type="term" value="P:lipid transport"/>
    <property type="evidence" value="ECO:0007669"/>
    <property type="project" value="InterPro"/>
</dbReference>
<dbReference type="STRING" id="429701.A0A2G9G244"/>
<name>A0A2G9G244_9LAMI</name>
<dbReference type="GO" id="GO:0005886">
    <property type="term" value="C:plasma membrane"/>
    <property type="evidence" value="ECO:0007669"/>
    <property type="project" value="UniProtKB-SubCell"/>
</dbReference>
<keyword evidence="7" id="KW-0446">Lipid-binding</keyword>
<evidence type="ECO:0000256" key="12">
    <source>
        <dbReference type="SAM" id="SignalP"/>
    </source>
</evidence>
<dbReference type="InterPro" id="IPR016140">
    <property type="entry name" value="Bifunc_inhib/LTP/seed_store"/>
</dbReference>
<evidence type="ECO:0000256" key="9">
    <source>
        <dbReference type="ARBA" id="ARBA00023180"/>
    </source>
</evidence>
<evidence type="ECO:0000256" key="6">
    <source>
        <dbReference type="ARBA" id="ARBA00022729"/>
    </source>
</evidence>
<evidence type="ECO:0000256" key="2">
    <source>
        <dbReference type="ARBA" id="ARBA00009748"/>
    </source>
</evidence>
<keyword evidence="6 12" id="KW-0732">Signal</keyword>
<organism evidence="14 15">
    <name type="scientific">Handroanthus impetiginosus</name>
    <dbReference type="NCBI Taxonomy" id="429701"/>
    <lineage>
        <taxon>Eukaryota</taxon>
        <taxon>Viridiplantae</taxon>
        <taxon>Streptophyta</taxon>
        <taxon>Embryophyta</taxon>
        <taxon>Tracheophyta</taxon>
        <taxon>Spermatophyta</taxon>
        <taxon>Magnoliopsida</taxon>
        <taxon>eudicotyledons</taxon>
        <taxon>Gunneridae</taxon>
        <taxon>Pentapetalae</taxon>
        <taxon>asterids</taxon>
        <taxon>lamiids</taxon>
        <taxon>Lamiales</taxon>
        <taxon>Bignoniaceae</taxon>
        <taxon>Crescentiina</taxon>
        <taxon>Tabebuia alliance</taxon>
        <taxon>Handroanthus</taxon>
    </lineage>
</organism>
<feature type="compositionally biased region" description="Polar residues" evidence="11">
    <location>
        <begin position="128"/>
        <end position="137"/>
    </location>
</feature>
<comment type="caution">
    <text evidence="14">The sequence shown here is derived from an EMBL/GenBank/DDBJ whole genome shotgun (WGS) entry which is preliminary data.</text>
</comment>
<evidence type="ECO:0000313" key="14">
    <source>
        <dbReference type="EMBL" id="PIM99383.1"/>
    </source>
</evidence>
<dbReference type="SMART" id="SM00499">
    <property type="entry name" value="AAI"/>
    <property type="match status" value="1"/>
</dbReference>
<evidence type="ECO:0000256" key="5">
    <source>
        <dbReference type="ARBA" id="ARBA00022622"/>
    </source>
</evidence>
<dbReference type="InterPro" id="IPR000528">
    <property type="entry name" value="Plant_nsLTP"/>
</dbReference>
<dbReference type="InterPro" id="IPR043325">
    <property type="entry name" value="LTSS"/>
</dbReference>